<keyword evidence="5 7" id="KW-0732">Signal</keyword>
<gene>
    <name evidence="8" type="ORF">SAMN05216548_101421</name>
</gene>
<dbReference type="OrthoDB" id="9793396at2"/>
<dbReference type="PANTHER" id="PTHR42953:SF1">
    <property type="entry name" value="METAL-BINDING PROTEIN HI_0362-RELATED"/>
    <property type="match status" value="1"/>
</dbReference>
<sequence length="292" mass="31426">MKRILTLACAVPLLACFTGLAMAKPLQVVAAESVYGDIARQVGGSDVEVTSILSNPDQDPHLFETSPSTARALSGADVVVYNGADYDPWMDKLVAANKGRSGRAMLIVADLSGHKTGDNPHLWYEVDAVRKTAAALADAFVRLDPSHEAAFRKRAEEFDGAVEALDSRIGTMKARFAGVPVTATEPVFGYMAEELGLEMRNARFQMSVMNETEPSASDLAAFQDDLKGRKVRALIYNDQVSDQMTSSLLDLAKTSGIPVVGVTETEPSGLSYQNWMAGRLDALEQALKANPQ</sequence>
<evidence type="ECO:0000313" key="9">
    <source>
        <dbReference type="Proteomes" id="UP000199647"/>
    </source>
</evidence>
<dbReference type="InterPro" id="IPR006128">
    <property type="entry name" value="Lipoprotein_PsaA-like"/>
</dbReference>
<feature type="signal peptide" evidence="7">
    <location>
        <begin position="1"/>
        <end position="23"/>
    </location>
</feature>
<dbReference type="PRINTS" id="PR00690">
    <property type="entry name" value="ADHESNFAMILY"/>
</dbReference>
<dbReference type="PRINTS" id="PR00691">
    <property type="entry name" value="ADHESINB"/>
</dbReference>
<dbReference type="InterPro" id="IPR006127">
    <property type="entry name" value="ZnuA-like"/>
</dbReference>
<dbReference type="GO" id="GO:0030313">
    <property type="term" value="C:cell envelope"/>
    <property type="evidence" value="ECO:0007669"/>
    <property type="project" value="UniProtKB-SubCell"/>
</dbReference>
<proteinExistence type="inferred from homology"/>
<dbReference type="GO" id="GO:0007155">
    <property type="term" value="P:cell adhesion"/>
    <property type="evidence" value="ECO:0007669"/>
    <property type="project" value="InterPro"/>
</dbReference>
<feature type="chain" id="PRO_5011663364" evidence="7">
    <location>
        <begin position="24"/>
        <end position="292"/>
    </location>
</feature>
<dbReference type="GO" id="GO:0046872">
    <property type="term" value="F:metal ion binding"/>
    <property type="evidence" value="ECO:0007669"/>
    <property type="project" value="UniProtKB-KW"/>
</dbReference>
<comment type="subcellular location">
    <subcellularLocation>
        <location evidence="1">Cell envelope</location>
    </subcellularLocation>
</comment>
<reference evidence="8 9" key="1">
    <citation type="submission" date="2016-10" db="EMBL/GenBank/DDBJ databases">
        <authorList>
            <person name="de Groot N.N."/>
        </authorList>
    </citation>
    <scope>NUCLEOTIDE SEQUENCE [LARGE SCALE GENOMIC DNA]</scope>
    <source>
        <strain evidence="8 9">A52C2</strain>
    </source>
</reference>
<dbReference type="Pfam" id="PF01297">
    <property type="entry name" value="ZnuA"/>
    <property type="match status" value="1"/>
</dbReference>
<dbReference type="InterPro" id="IPR006129">
    <property type="entry name" value="AdhesinB"/>
</dbReference>
<comment type="similarity">
    <text evidence="2 6">Belongs to the bacterial solute-binding protein 9 family.</text>
</comment>
<dbReference type="InterPro" id="IPR050492">
    <property type="entry name" value="Bact_metal-bind_prot9"/>
</dbReference>
<accession>A0A1H9AIH4</accession>
<evidence type="ECO:0000256" key="4">
    <source>
        <dbReference type="ARBA" id="ARBA00022723"/>
    </source>
</evidence>
<organism evidence="8 9">
    <name type="scientific">Faunimonas pinastri</name>
    <dbReference type="NCBI Taxonomy" id="1855383"/>
    <lineage>
        <taxon>Bacteria</taxon>
        <taxon>Pseudomonadati</taxon>
        <taxon>Pseudomonadota</taxon>
        <taxon>Alphaproteobacteria</taxon>
        <taxon>Hyphomicrobiales</taxon>
        <taxon>Afifellaceae</taxon>
        <taxon>Faunimonas</taxon>
    </lineage>
</organism>
<evidence type="ECO:0000256" key="2">
    <source>
        <dbReference type="ARBA" id="ARBA00011028"/>
    </source>
</evidence>
<dbReference type="STRING" id="1855383.SAMN05216548_101421"/>
<dbReference type="AlphaFoldDB" id="A0A1H9AIH4"/>
<protein>
    <submittedName>
        <fullName evidence="8">Zinc/manganese transport system substrate-binding protein</fullName>
    </submittedName>
</protein>
<dbReference type="RefSeq" id="WP_092494914.1">
    <property type="nucleotide sequence ID" value="NZ_FOFG01000001.1"/>
</dbReference>
<dbReference type="SUPFAM" id="SSF53807">
    <property type="entry name" value="Helical backbone' metal receptor"/>
    <property type="match status" value="1"/>
</dbReference>
<keyword evidence="3 6" id="KW-0813">Transport</keyword>
<dbReference type="Proteomes" id="UP000199647">
    <property type="component" value="Unassembled WGS sequence"/>
</dbReference>
<evidence type="ECO:0000256" key="6">
    <source>
        <dbReference type="RuleBase" id="RU003512"/>
    </source>
</evidence>
<dbReference type="PANTHER" id="PTHR42953">
    <property type="entry name" value="HIGH-AFFINITY ZINC UPTAKE SYSTEM PROTEIN ZNUA-RELATED"/>
    <property type="match status" value="1"/>
</dbReference>
<keyword evidence="9" id="KW-1185">Reference proteome</keyword>
<evidence type="ECO:0000256" key="1">
    <source>
        <dbReference type="ARBA" id="ARBA00004196"/>
    </source>
</evidence>
<name>A0A1H9AIH4_9HYPH</name>
<dbReference type="GO" id="GO:0030001">
    <property type="term" value="P:metal ion transport"/>
    <property type="evidence" value="ECO:0007669"/>
    <property type="project" value="InterPro"/>
</dbReference>
<evidence type="ECO:0000256" key="3">
    <source>
        <dbReference type="ARBA" id="ARBA00022448"/>
    </source>
</evidence>
<evidence type="ECO:0000256" key="5">
    <source>
        <dbReference type="ARBA" id="ARBA00022729"/>
    </source>
</evidence>
<dbReference type="EMBL" id="FOFG01000001">
    <property type="protein sequence ID" value="SEP75748.1"/>
    <property type="molecule type" value="Genomic_DNA"/>
</dbReference>
<dbReference type="Gene3D" id="3.40.50.1980">
    <property type="entry name" value="Nitrogenase molybdenum iron protein domain"/>
    <property type="match status" value="2"/>
</dbReference>
<evidence type="ECO:0000313" key="8">
    <source>
        <dbReference type="EMBL" id="SEP75748.1"/>
    </source>
</evidence>
<evidence type="ECO:0000256" key="7">
    <source>
        <dbReference type="SAM" id="SignalP"/>
    </source>
</evidence>
<keyword evidence="4" id="KW-0479">Metal-binding</keyword>